<gene>
    <name evidence="1" type="ORF">VN97_g4005</name>
</gene>
<proteinExistence type="predicted"/>
<dbReference type="Proteomes" id="UP001227192">
    <property type="component" value="Unassembled WGS sequence"/>
</dbReference>
<protein>
    <submittedName>
        <fullName evidence="1">Uncharacterized protein</fullName>
    </submittedName>
</protein>
<reference evidence="1" key="2">
    <citation type="journal article" date="2016" name="Fungal Biol.">
        <title>Ochratoxin A production by Penicillium thymicola.</title>
        <authorList>
            <person name="Nguyen H.D.T."/>
            <person name="McMullin D.R."/>
            <person name="Ponomareva E."/>
            <person name="Riley R."/>
            <person name="Pomraning K.R."/>
            <person name="Baker S.E."/>
            <person name="Seifert K.A."/>
        </authorList>
    </citation>
    <scope>NUCLEOTIDE SEQUENCE</scope>
    <source>
        <strain evidence="1">DAOM 180753</strain>
    </source>
</reference>
<comment type="caution">
    <text evidence="1">The sequence shown here is derived from an EMBL/GenBank/DDBJ whole genome shotgun (WGS) entry which is preliminary data.</text>
</comment>
<organism evidence="1 2">
    <name type="scientific">Penicillium thymicola</name>
    <dbReference type="NCBI Taxonomy" id="293382"/>
    <lineage>
        <taxon>Eukaryota</taxon>
        <taxon>Fungi</taxon>
        <taxon>Dikarya</taxon>
        <taxon>Ascomycota</taxon>
        <taxon>Pezizomycotina</taxon>
        <taxon>Eurotiomycetes</taxon>
        <taxon>Eurotiomycetidae</taxon>
        <taxon>Eurotiales</taxon>
        <taxon>Aspergillaceae</taxon>
        <taxon>Penicillium</taxon>
    </lineage>
</organism>
<name>A0AAI9TM00_PENTH</name>
<keyword evidence="2" id="KW-1185">Reference proteome</keyword>
<dbReference type="AlphaFoldDB" id="A0AAI9TM00"/>
<dbReference type="EMBL" id="LACB01000089">
    <property type="protein sequence ID" value="KAJ9489290.1"/>
    <property type="molecule type" value="Genomic_DNA"/>
</dbReference>
<evidence type="ECO:0000313" key="2">
    <source>
        <dbReference type="Proteomes" id="UP001227192"/>
    </source>
</evidence>
<sequence>MRIRRNRKKSPLPTSISLSHTTSFLSMATTFGLERFLIQPEIISAPGSVSNLSKLAERSPDSGSLRS</sequence>
<reference evidence="1" key="1">
    <citation type="submission" date="2015-06" db="EMBL/GenBank/DDBJ databases">
        <authorList>
            <person name="Nguyen H."/>
        </authorList>
    </citation>
    <scope>NUCLEOTIDE SEQUENCE</scope>
    <source>
        <strain evidence="1">DAOM 180753</strain>
    </source>
</reference>
<accession>A0AAI9TM00</accession>
<evidence type="ECO:0000313" key="1">
    <source>
        <dbReference type="EMBL" id="KAJ9489290.1"/>
    </source>
</evidence>